<dbReference type="SUPFAM" id="SSF143575">
    <property type="entry name" value="GAS2 domain-like"/>
    <property type="match status" value="1"/>
</dbReference>
<protein>
    <recommendedName>
        <fullName evidence="5">GAR domain-containing protein</fullName>
    </recommendedName>
</protein>
<dbReference type="AlphaFoldDB" id="A0A1R2AMR8"/>
<keyword evidence="3" id="KW-0206">Cytoskeleton</keyword>
<dbReference type="Proteomes" id="UP000187209">
    <property type="component" value="Unassembled WGS sequence"/>
</dbReference>
<evidence type="ECO:0000313" key="7">
    <source>
        <dbReference type="Proteomes" id="UP000187209"/>
    </source>
</evidence>
<dbReference type="InterPro" id="IPR036534">
    <property type="entry name" value="GAR_dom_sf"/>
</dbReference>
<accession>A0A1R2AMR8</accession>
<name>A0A1R2AMR8_9CILI</name>
<dbReference type="PROSITE" id="PS51460">
    <property type="entry name" value="GAR"/>
    <property type="match status" value="1"/>
</dbReference>
<keyword evidence="2" id="KW-0963">Cytoplasm</keyword>
<evidence type="ECO:0000256" key="4">
    <source>
        <dbReference type="SAM" id="Coils"/>
    </source>
</evidence>
<keyword evidence="4" id="KW-0175">Coiled coil</keyword>
<evidence type="ECO:0000256" key="1">
    <source>
        <dbReference type="ARBA" id="ARBA00004245"/>
    </source>
</evidence>
<dbReference type="GO" id="GO:0005856">
    <property type="term" value="C:cytoskeleton"/>
    <property type="evidence" value="ECO:0007669"/>
    <property type="project" value="UniProtKB-SubCell"/>
</dbReference>
<reference evidence="6 7" key="1">
    <citation type="submission" date="2016-11" db="EMBL/GenBank/DDBJ databases">
        <title>The macronuclear genome of Stentor coeruleus: a giant cell with tiny introns.</title>
        <authorList>
            <person name="Slabodnick M."/>
            <person name="Ruby J.G."/>
            <person name="Reiff S.B."/>
            <person name="Swart E.C."/>
            <person name="Gosai S."/>
            <person name="Prabakaran S."/>
            <person name="Witkowska E."/>
            <person name="Larue G.E."/>
            <person name="Fisher S."/>
            <person name="Freeman R.M."/>
            <person name="Gunawardena J."/>
            <person name="Chu W."/>
            <person name="Stover N.A."/>
            <person name="Gregory B.D."/>
            <person name="Nowacki M."/>
            <person name="Derisi J."/>
            <person name="Roy S.W."/>
            <person name="Marshall W.F."/>
            <person name="Sood P."/>
        </authorList>
    </citation>
    <scope>NUCLEOTIDE SEQUENCE [LARGE SCALE GENOMIC DNA]</scope>
    <source>
        <strain evidence="6">WM001</strain>
    </source>
</reference>
<gene>
    <name evidence="6" type="ORF">SteCoe_37557</name>
</gene>
<evidence type="ECO:0000256" key="3">
    <source>
        <dbReference type="ARBA" id="ARBA00023212"/>
    </source>
</evidence>
<dbReference type="GO" id="GO:0008017">
    <property type="term" value="F:microtubule binding"/>
    <property type="evidence" value="ECO:0007669"/>
    <property type="project" value="InterPro"/>
</dbReference>
<feature type="domain" description="GAR" evidence="5">
    <location>
        <begin position="382"/>
        <end position="457"/>
    </location>
</feature>
<comment type="caution">
    <text evidence="6">The sequence shown here is derived from an EMBL/GenBank/DDBJ whole genome shotgun (WGS) entry which is preliminary data.</text>
</comment>
<dbReference type="EMBL" id="MPUH01001925">
    <property type="protein sequence ID" value="OMJ65831.1"/>
    <property type="molecule type" value="Genomic_DNA"/>
</dbReference>
<evidence type="ECO:0000259" key="5">
    <source>
        <dbReference type="PROSITE" id="PS51460"/>
    </source>
</evidence>
<sequence length="517" mass="59878">MKNRFEISIGEVEGLEYGNYEYKITLDTMEQFLYDTNIFELQGDGNFSFALLQNNFILGGFTIPISSLRKTPKTWFPLSNPFKELTNMPNSIEGPRISFEVRPLSLNTVIEISESSKESSMYSSRILEDNTLITTLKQEITQKNDIIFGLEEVIEKTQGENLRLQNIVDDLAENFYKFQNENKERTDILIEENTGIRAQIAGYEQMKIRLTEEVASLKRTIEILQYKLGLREITSEKIEVWDMEGFMSRLKESEGKRRELQQVLNSSNNSWHDIKVNNHTQMYLEKENKNLISRVKTLTEQIAENSQLTDVAEDPYFMKQMHNLSIKLTHAKEKNKELKGQMEALKSENEQYEDIIERYRNDLSKQAEENSDLSGQLKSALGKIPKRDEKVDPIDKALKQYFKDTQSKNPFVKIAEGIYNYGNKRLAFNLKNGIPVVRVGGGYMFVDEFLKMYNTHYKKKEETPIRSQSLESKSQSTLRIKGKVDNESEIKTNEIDSPGGGNEIKILKRVPRQVFIP</sequence>
<feature type="coiled-coil region" evidence="4">
    <location>
        <begin position="200"/>
        <end position="270"/>
    </location>
</feature>
<feature type="coiled-coil region" evidence="4">
    <location>
        <begin position="321"/>
        <end position="376"/>
    </location>
</feature>
<evidence type="ECO:0000313" key="6">
    <source>
        <dbReference type="EMBL" id="OMJ65831.1"/>
    </source>
</evidence>
<organism evidence="6 7">
    <name type="scientific">Stentor coeruleus</name>
    <dbReference type="NCBI Taxonomy" id="5963"/>
    <lineage>
        <taxon>Eukaryota</taxon>
        <taxon>Sar</taxon>
        <taxon>Alveolata</taxon>
        <taxon>Ciliophora</taxon>
        <taxon>Postciliodesmatophora</taxon>
        <taxon>Heterotrichea</taxon>
        <taxon>Heterotrichida</taxon>
        <taxon>Stentoridae</taxon>
        <taxon>Stentor</taxon>
    </lineage>
</organism>
<evidence type="ECO:0000256" key="2">
    <source>
        <dbReference type="ARBA" id="ARBA00022490"/>
    </source>
</evidence>
<dbReference type="OrthoDB" id="298720at2759"/>
<dbReference type="Gene3D" id="3.30.920.20">
    <property type="entry name" value="Gas2-like domain"/>
    <property type="match status" value="1"/>
</dbReference>
<keyword evidence="7" id="KW-1185">Reference proteome</keyword>
<comment type="subcellular location">
    <subcellularLocation>
        <location evidence="1">Cytoplasm</location>
        <location evidence="1">Cytoskeleton</location>
    </subcellularLocation>
</comment>
<proteinExistence type="predicted"/>
<dbReference type="InterPro" id="IPR003108">
    <property type="entry name" value="GAR_dom"/>
</dbReference>